<dbReference type="Gramene" id="rna44189">
    <property type="protein sequence ID" value="RHN49367.1"/>
    <property type="gene ID" value="gene44189"/>
</dbReference>
<dbReference type="InterPro" id="IPR050898">
    <property type="entry name" value="Plant_acyltransferase"/>
</dbReference>
<sequence>MLTQHYIYKTDWIRFRTYIYLYYLLLLHLKLQVTRLKYGGFIVGVNWNHAIADATGLKQFMNVWAEMARGAHQPSIQPVWRREILMARDPPRVTCNHHEYEQILSSNINKEEDVAATIVHHSFFFTLTRIAEIRRLIPFHLRQCSTFDLITACFWCCRTKALQLEPDEEVRMMCIVNARSRFRADHSPLVGYYGNCFAFPAAVTTAGKLCGNPLGYGVELIRKAKAQVTEEYMHSLADLMVIKERCLFTTIRSCVVSDLTRAKYAEVNFGWGEAVYGGVVNCVAGPLPRATFIIPHKNAEGEEGLILLIFLTSEVMKRFAEELDKMFGNQNQPTTIGPSFFSVVRIIFKNSIYNSLKRNTTPINSSIFVYHMTSSSPLLLTVRRCQPELVPPAAPTPREVKLLSDIDDQECLRFNMPIIFIYRHEPSMVKKDPVKVLKCALSKTLVYYYPLAGRIREGARDKLMVDCTGGEGVMFIEAEADVTLNEFGDALHPPFPCFQELIYDVPSTKQIIDHPILLIQITRLKCGGFIVGVNWNHAIGDATGLKQFMNVWAEMARGAHQPSIQPVWRREILMARDPPRITCNHREYEQILTSNINKEEDAATTIVHQSFFFTLSHIAAIRHLIPFHLRQCSTFDLITACFWCCRTKALQLEPDEEVRMMCIVNARSRFRADHSPLVGYYGNCFAFPAAVTTAGKLCGNPLGYAVELIRKAKAQVTEEYMHSLADLMVIKERCLFTTVRSCVVSDLTRAKYAEVNFGWGEAVYGGVVKGGAGPLPGATYIIPHKNAEGEEGLILLIFLTSEVMKRFAEELDKMFGNQNQPTTIGPSFVISTL</sequence>
<reference evidence="3" key="1">
    <citation type="journal article" date="2018" name="Nat. Plants">
        <title>Whole-genome landscape of Medicago truncatula symbiotic genes.</title>
        <authorList>
            <person name="Pecrix Y."/>
            <person name="Gamas P."/>
            <person name="Carrere S."/>
        </authorList>
    </citation>
    <scope>NUCLEOTIDE SEQUENCE</scope>
    <source>
        <tissue evidence="3">Leaves</tissue>
    </source>
</reference>
<evidence type="ECO:0000256" key="1">
    <source>
        <dbReference type="ARBA" id="ARBA00009861"/>
    </source>
</evidence>
<comment type="caution">
    <text evidence="3">The sequence shown here is derived from an EMBL/GenBank/DDBJ whole genome shotgun (WGS) entry which is preliminary data.</text>
</comment>
<protein>
    <submittedName>
        <fullName evidence="3">Putative benzyl alcohol O-benzoyltransferase</fullName>
        <ecNumber evidence="3">2.3.1.196</ecNumber>
    </submittedName>
</protein>
<keyword evidence="2 3" id="KW-0808">Transferase</keyword>
<dbReference type="Pfam" id="PF02458">
    <property type="entry name" value="Transferase"/>
    <property type="match status" value="2"/>
</dbReference>
<gene>
    <name evidence="3" type="ORF">MtrunA17_Chr7g0273761</name>
</gene>
<evidence type="ECO:0000256" key="2">
    <source>
        <dbReference type="ARBA" id="ARBA00022679"/>
    </source>
</evidence>
<name>A0A396HEP6_MEDTR</name>
<proteinExistence type="inferred from homology"/>
<dbReference type="Gene3D" id="3.30.559.10">
    <property type="entry name" value="Chloramphenicol acetyltransferase-like domain"/>
    <property type="match status" value="4"/>
</dbReference>
<dbReference type="EMBL" id="PSQE01000007">
    <property type="protein sequence ID" value="RHN49367.1"/>
    <property type="molecule type" value="Genomic_DNA"/>
</dbReference>
<evidence type="ECO:0000313" key="3">
    <source>
        <dbReference type="EMBL" id="RHN49367.1"/>
    </source>
</evidence>
<dbReference type="InterPro" id="IPR023213">
    <property type="entry name" value="CAT-like_dom_sf"/>
</dbReference>
<dbReference type="PANTHER" id="PTHR31147">
    <property type="entry name" value="ACYL TRANSFERASE 4"/>
    <property type="match status" value="1"/>
</dbReference>
<accession>A0A396HEP6</accession>
<dbReference type="GO" id="GO:0016746">
    <property type="term" value="F:acyltransferase activity"/>
    <property type="evidence" value="ECO:0007669"/>
    <property type="project" value="UniProtKB-KW"/>
</dbReference>
<comment type="similarity">
    <text evidence="1">Belongs to the plant acyltransferase family.</text>
</comment>
<dbReference type="Proteomes" id="UP000265566">
    <property type="component" value="Chromosome 7"/>
</dbReference>
<dbReference type="EC" id="2.3.1.196" evidence="3"/>
<organism evidence="3">
    <name type="scientific">Medicago truncatula</name>
    <name type="common">Barrel medic</name>
    <name type="synonym">Medicago tribuloides</name>
    <dbReference type="NCBI Taxonomy" id="3880"/>
    <lineage>
        <taxon>Eukaryota</taxon>
        <taxon>Viridiplantae</taxon>
        <taxon>Streptophyta</taxon>
        <taxon>Embryophyta</taxon>
        <taxon>Tracheophyta</taxon>
        <taxon>Spermatophyta</taxon>
        <taxon>Magnoliopsida</taxon>
        <taxon>eudicotyledons</taxon>
        <taxon>Gunneridae</taxon>
        <taxon>Pentapetalae</taxon>
        <taxon>rosids</taxon>
        <taxon>fabids</taxon>
        <taxon>Fabales</taxon>
        <taxon>Fabaceae</taxon>
        <taxon>Papilionoideae</taxon>
        <taxon>50 kb inversion clade</taxon>
        <taxon>NPAAA clade</taxon>
        <taxon>Hologalegina</taxon>
        <taxon>IRL clade</taxon>
        <taxon>Trifolieae</taxon>
        <taxon>Medicago</taxon>
    </lineage>
</organism>
<dbReference type="PANTHER" id="PTHR31147:SF66">
    <property type="entry name" value="OS05G0315700 PROTEIN"/>
    <property type="match status" value="1"/>
</dbReference>
<dbReference type="AlphaFoldDB" id="A0A396HEP6"/>
<keyword evidence="3" id="KW-0012">Acyltransferase</keyword>